<dbReference type="InterPro" id="IPR050510">
    <property type="entry name" value="Cation_transp_ATPase_P-type"/>
</dbReference>
<dbReference type="EMBL" id="JAOQJV010000007">
    <property type="protein sequence ID" value="MCU6700049.1"/>
    <property type="molecule type" value="Genomic_DNA"/>
</dbReference>
<dbReference type="Pfam" id="PF00690">
    <property type="entry name" value="Cation_ATPase_N"/>
    <property type="match status" value="1"/>
</dbReference>
<dbReference type="InterPro" id="IPR008250">
    <property type="entry name" value="ATPase_P-typ_transduc_dom_A_sf"/>
</dbReference>
<dbReference type="SUPFAM" id="SSF81665">
    <property type="entry name" value="Calcium ATPase, transmembrane domain M"/>
    <property type="match status" value="1"/>
</dbReference>
<keyword evidence="12" id="KW-1185">Reference proteome</keyword>
<gene>
    <name evidence="11" type="ORF">OCV65_07370</name>
</gene>
<dbReference type="InterPro" id="IPR006068">
    <property type="entry name" value="ATPase_P-typ_cation-transptr_C"/>
</dbReference>
<evidence type="ECO:0000256" key="4">
    <source>
        <dbReference type="ARBA" id="ARBA00022741"/>
    </source>
</evidence>
<evidence type="ECO:0000256" key="1">
    <source>
        <dbReference type="ARBA" id="ARBA00004141"/>
    </source>
</evidence>
<feature type="transmembrane region" description="Helical" evidence="9">
    <location>
        <begin position="793"/>
        <end position="813"/>
    </location>
</feature>
<dbReference type="PRINTS" id="PR00120">
    <property type="entry name" value="HATPASE"/>
</dbReference>
<dbReference type="Pfam" id="PF00122">
    <property type="entry name" value="E1-E2_ATPase"/>
    <property type="match status" value="1"/>
</dbReference>
<dbReference type="InterPro" id="IPR036412">
    <property type="entry name" value="HAD-like_sf"/>
</dbReference>
<dbReference type="NCBIfam" id="TIGR01494">
    <property type="entry name" value="ATPase_P-type"/>
    <property type="match status" value="2"/>
</dbReference>
<dbReference type="SFLD" id="SFLDF00027">
    <property type="entry name" value="p-type_atpase"/>
    <property type="match status" value="1"/>
</dbReference>
<dbReference type="InterPro" id="IPR001757">
    <property type="entry name" value="P_typ_ATPase"/>
</dbReference>
<feature type="domain" description="Cation-transporting P-type ATPase N-terminal" evidence="10">
    <location>
        <begin position="2"/>
        <end position="55"/>
    </location>
</feature>
<comment type="caution">
    <text evidence="11">The sequence shown here is derived from an EMBL/GenBank/DDBJ whole genome shotgun (WGS) entry which is preliminary data.</text>
</comment>
<dbReference type="Gene3D" id="2.70.150.10">
    <property type="entry name" value="Calcium-transporting ATPase, cytoplasmic transduction domain A"/>
    <property type="match status" value="1"/>
</dbReference>
<dbReference type="InterPro" id="IPR018303">
    <property type="entry name" value="ATPase_P-typ_P_site"/>
</dbReference>
<dbReference type="Pfam" id="PF13246">
    <property type="entry name" value="Cation_ATPase"/>
    <property type="match status" value="1"/>
</dbReference>
<dbReference type="PROSITE" id="PS00154">
    <property type="entry name" value="ATPASE_E1_E2"/>
    <property type="match status" value="1"/>
</dbReference>
<feature type="transmembrane region" description="Helical" evidence="9">
    <location>
        <begin position="828"/>
        <end position="848"/>
    </location>
</feature>
<keyword evidence="5" id="KW-0067">ATP-binding</keyword>
<dbReference type="PRINTS" id="PR00119">
    <property type="entry name" value="CATATPASE"/>
</dbReference>
<dbReference type="SUPFAM" id="SSF81653">
    <property type="entry name" value="Calcium ATPase, transduction domain A"/>
    <property type="match status" value="1"/>
</dbReference>
<evidence type="ECO:0000313" key="11">
    <source>
        <dbReference type="EMBL" id="MCU6700049.1"/>
    </source>
</evidence>
<reference evidence="11 12" key="1">
    <citation type="journal article" date="2021" name="ISME Commun">
        <title>Automated analysis of genomic sequences facilitates high-throughput and comprehensive description of bacteria.</title>
        <authorList>
            <person name="Hitch T.C.A."/>
        </authorList>
    </citation>
    <scope>NUCLEOTIDE SEQUENCE [LARGE SCALE GENOMIC DNA]</scope>
    <source>
        <strain evidence="11 12">Sanger_02</strain>
    </source>
</reference>
<evidence type="ECO:0000256" key="6">
    <source>
        <dbReference type="ARBA" id="ARBA00022967"/>
    </source>
</evidence>
<evidence type="ECO:0000256" key="7">
    <source>
        <dbReference type="ARBA" id="ARBA00022989"/>
    </source>
</evidence>
<feature type="transmembrane region" description="Helical" evidence="9">
    <location>
        <begin position="754"/>
        <end position="772"/>
    </location>
</feature>
<dbReference type="Pfam" id="PF00689">
    <property type="entry name" value="Cation_ATPase_C"/>
    <property type="match status" value="1"/>
</dbReference>
<dbReference type="SMART" id="SM00831">
    <property type="entry name" value="Cation_ATPase_N"/>
    <property type="match status" value="1"/>
</dbReference>
<feature type="transmembrane region" description="Helical" evidence="9">
    <location>
        <begin position="38"/>
        <end position="54"/>
    </location>
</feature>
<proteinExistence type="inferred from homology"/>
<evidence type="ECO:0000256" key="2">
    <source>
        <dbReference type="ARBA" id="ARBA00005675"/>
    </source>
</evidence>
<accession>A0ABT2S628</accession>
<dbReference type="Proteomes" id="UP001207605">
    <property type="component" value="Unassembled WGS sequence"/>
</dbReference>
<dbReference type="InterPro" id="IPR023298">
    <property type="entry name" value="ATPase_P-typ_TM_dom_sf"/>
</dbReference>
<dbReference type="InterPro" id="IPR059000">
    <property type="entry name" value="ATPase_P-type_domA"/>
</dbReference>
<name>A0ABT2S628_9FIRM</name>
<dbReference type="InterPro" id="IPR004014">
    <property type="entry name" value="ATPase_P-typ_cation-transptr_N"/>
</dbReference>
<dbReference type="InterPro" id="IPR023299">
    <property type="entry name" value="ATPase_P-typ_cyto_dom_N"/>
</dbReference>
<protein>
    <submittedName>
        <fullName evidence="11">Cation-translocating P-type ATPase</fullName>
    </submittedName>
</protein>
<dbReference type="InterPro" id="IPR044492">
    <property type="entry name" value="P_typ_ATPase_HD_dom"/>
</dbReference>
<dbReference type="SFLD" id="SFLDS00003">
    <property type="entry name" value="Haloacid_Dehalogenase"/>
    <property type="match status" value="1"/>
</dbReference>
<comment type="similarity">
    <text evidence="2">Belongs to the cation transport ATPase (P-type) (TC 3.A.3) family. Type IIA subfamily.</text>
</comment>
<feature type="transmembrane region" description="Helical" evidence="9">
    <location>
        <begin position="223"/>
        <end position="242"/>
    </location>
</feature>
<dbReference type="InterPro" id="IPR023214">
    <property type="entry name" value="HAD_sf"/>
</dbReference>
<feature type="transmembrane region" description="Helical" evidence="9">
    <location>
        <begin position="721"/>
        <end position="742"/>
    </location>
</feature>
<sequence>MLTSKQAQENQKRYGMNEIREKKKLSIPRVFLEQYKDFLVIILIVSAAISGLLGDIKSSIVILVVITMNAILGTVQTIKAEQSINSLAELSAPEATVFRDGEVNKIPASEVTMEDEVILEAGDRVPADGRLLRCMDLKIDESMLTGESLPAEKTLDKAAIGNSLGDQTDRVFAGSFVTAGRGTFLVTGIGMQTEMGKIAGLLDEAAEKKSPLQKSLDEFGKKLSVVILVFCGILFGVSVWRGEGIADAFLFAVALAVAAIPEALSSIVTIVLSMGTGEMAKEHAIVRKLHAVEGLGRVSVICSDKTGTLTQNKMTVEACYADGKDMSLEYEKTRQLPEFQKLMIYSVLCNDAVCTEEKEIGDPTETSLINMAAKAGIDAETVRRQNPRIGERPFDSTRKMMTTVHDTGAERVMIVKGAVDRMLPLMKKIARDGMEYKISESDRRKIEQQNQTYAENGLRVLAFGYRILDSNSDLDENEEENLVFLGMTAMMDPPREESKAAVQSCIEAGIRPVMITGDHKITAAAIAKRIGILQEGDLVCEGADIDGMSDEDLEEYVERVSVYARVAPEHKIRIVKAWQRKGNIVAMTGDGVNDAPALKQADVGVAMGITGTDVAKEAAAIVLADDNFATIIKAVERGRSIFENIRHSIGFLLSGNLGAILTVLYASLAGLPVPFAPVHLLFINLLTDSLPAIALGLEPQDPASMKMKPEKRSNSLLEGENLLKIGVEGLCIGVMTSIAFTIGLGENTTGTGNVILAKTLAFGTLCLGRLVHGYNCKSDHTVIFTKRFWNNPFLTGAFVLGSVMLLAVIYVPGLSGMFQTVSLNPKCLTWMCVLAFANLLMIQLLKWIRSKFLLRISDKIDIIKN</sequence>
<dbReference type="SUPFAM" id="SSF81660">
    <property type="entry name" value="Metal cation-transporting ATPase, ATP-binding domain N"/>
    <property type="match status" value="1"/>
</dbReference>
<feature type="transmembrane region" description="Helical" evidence="9">
    <location>
        <begin position="248"/>
        <end position="272"/>
    </location>
</feature>
<evidence type="ECO:0000256" key="9">
    <source>
        <dbReference type="SAM" id="Phobius"/>
    </source>
</evidence>
<dbReference type="Gene3D" id="3.40.50.1000">
    <property type="entry name" value="HAD superfamily/HAD-like"/>
    <property type="match status" value="1"/>
</dbReference>
<feature type="transmembrane region" description="Helical" evidence="9">
    <location>
        <begin position="649"/>
        <end position="668"/>
    </location>
</feature>
<evidence type="ECO:0000259" key="10">
    <source>
        <dbReference type="SMART" id="SM00831"/>
    </source>
</evidence>
<keyword evidence="6" id="KW-1278">Translocase</keyword>
<dbReference type="PANTHER" id="PTHR43294:SF20">
    <property type="entry name" value="P-TYPE ATPASE"/>
    <property type="match status" value="1"/>
</dbReference>
<evidence type="ECO:0000256" key="3">
    <source>
        <dbReference type="ARBA" id="ARBA00022692"/>
    </source>
</evidence>
<dbReference type="SFLD" id="SFLDG00002">
    <property type="entry name" value="C1.7:_P-type_atpase_like"/>
    <property type="match status" value="1"/>
</dbReference>
<feature type="transmembrane region" description="Helical" evidence="9">
    <location>
        <begin position="60"/>
        <end position="78"/>
    </location>
</feature>
<evidence type="ECO:0000256" key="8">
    <source>
        <dbReference type="ARBA" id="ARBA00023136"/>
    </source>
</evidence>
<comment type="subcellular location">
    <subcellularLocation>
        <location evidence="1">Membrane</location>
        <topology evidence="1">Multi-pass membrane protein</topology>
    </subcellularLocation>
</comment>
<dbReference type="PANTHER" id="PTHR43294">
    <property type="entry name" value="SODIUM/POTASSIUM-TRANSPORTING ATPASE SUBUNIT ALPHA"/>
    <property type="match status" value="1"/>
</dbReference>
<dbReference type="Gene3D" id="1.20.1110.10">
    <property type="entry name" value="Calcium-transporting ATPase, transmembrane domain"/>
    <property type="match status" value="1"/>
</dbReference>
<keyword evidence="4" id="KW-0547">Nucleotide-binding</keyword>
<feature type="transmembrane region" description="Helical" evidence="9">
    <location>
        <begin position="680"/>
        <end position="700"/>
    </location>
</feature>
<dbReference type="RefSeq" id="WP_262581517.1">
    <property type="nucleotide sequence ID" value="NZ_JAOQJV010000007.1"/>
</dbReference>
<evidence type="ECO:0000313" key="12">
    <source>
        <dbReference type="Proteomes" id="UP001207605"/>
    </source>
</evidence>
<keyword evidence="8 9" id="KW-0472">Membrane</keyword>
<keyword evidence="3 9" id="KW-0812">Transmembrane</keyword>
<dbReference type="SUPFAM" id="SSF56784">
    <property type="entry name" value="HAD-like"/>
    <property type="match status" value="1"/>
</dbReference>
<dbReference type="Gene3D" id="3.40.1110.10">
    <property type="entry name" value="Calcium-transporting ATPase, cytoplasmic domain N"/>
    <property type="match status" value="1"/>
</dbReference>
<evidence type="ECO:0000256" key="5">
    <source>
        <dbReference type="ARBA" id="ARBA00022840"/>
    </source>
</evidence>
<keyword evidence="7 9" id="KW-1133">Transmembrane helix</keyword>
<organism evidence="11 12">
    <name type="scientific">Dorea ammoniilytica</name>
    <dbReference type="NCBI Taxonomy" id="2981788"/>
    <lineage>
        <taxon>Bacteria</taxon>
        <taxon>Bacillati</taxon>
        <taxon>Bacillota</taxon>
        <taxon>Clostridia</taxon>
        <taxon>Lachnospirales</taxon>
        <taxon>Lachnospiraceae</taxon>
        <taxon>Dorea</taxon>
    </lineage>
</organism>